<gene>
    <name evidence="1" type="primary">bcpA</name>
    <name evidence="1" type="ORF">DUPY_10010</name>
</gene>
<dbReference type="PANTHER" id="PTHR42905">
    <property type="entry name" value="PHOSPHOENOLPYRUVATE CARBOXYLASE"/>
    <property type="match status" value="1"/>
</dbReference>
<dbReference type="SUPFAM" id="SSF51621">
    <property type="entry name" value="Phosphoenolpyruvate/pyruvate domain"/>
    <property type="match status" value="1"/>
</dbReference>
<name>A0A1E7X569_9BURK</name>
<dbReference type="RefSeq" id="WP_070246751.1">
    <property type="nucleotide sequence ID" value="NZ_LROM01000055.1"/>
</dbReference>
<dbReference type="PANTHER" id="PTHR42905:SF16">
    <property type="entry name" value="CARBOXYPHOSPHONOENOLPYRUVATE PHOSPHONOMUTASE-LIKE PROTEIN (AFU_ORTHOLOGUE AFUA_5G07230)"/>
    <property type="match status" value="1"/>
</dbReference>
<dbReference type="EC" id="2.7.8.23" evidence="1"/>
<keyword evidence="2" id="KW-1185">Reference proteome</keyword>
<organism evidence="1 2">
    <name type="scientific">Duganella phyllosphaerae</name>
    <dbReference type="NCBI Taxonomy" id="762836"/>
    <lineage>
        <taxon>Bacteria</taxon>
        <taxon>Pseudomonadati</taxon>
        <taxon>Pseudomonadota</taxon>
        <taxon>Betaproteobacteria</taxon>
        <taxon>Burkholderiales</taxon>
        <taxon>Oxalobacteraceae</taxon>
        <taxon>Telluria group</taxon>
        <taxon>Duganella</taxon>
    </lineage>
</organism>
<reference evidence="2" key="1">
    <citation type="journal article" date="2016" name="Front. Microbiol.">
        <title>Molecular Keys to the Janthinobacterium and Duganella spp. Interaction with the Plant Pathogen Fusarium graminearum.</title>
        <authorList>
            <person name="Haack F.S."/>
            <person name="Poehlein A."/>
            <person name="Kroger C."/>
            <person name="Voigt C.A."/>
            <person name="Piepenbring M."/>
            <person name="Bode H.B."/>
            <person name="Daniel R."/>
            <person name="Schafer W."/>
            <person name="Streit W.R."/>
        </authorList>
    </citation>
    <scope>NUCLEOTIDE SEQUENCE [LARGE SCALE GENOMIC DNA]</scope>
    <source>
        <strain evidence="2">T54</strain>
    </source>
</reference>
<dbReference type="GO" id="GO:0008807">
    <property type="term" value="F:carboxyvinyl-carboxyphosphonate phosphorylmutase activity"/>
    <property type="evidence" value="ECO:0007669"/>
    <property type="project" value="UniProtKB-EC"/>
</dbReference>
<evidence type="ECO:0000313" key="1">
    <source>
        <dbReference type="EMBL" id="OFA07834.1"/>
    </source>
</evidence>
<evidence type="ECO:0000313" key="2">
    <source>
        <dbReference type="Proteomes" id="UP000175989"/>
    </source>
</evidence>
<keyword evidence="1" id="KW-0808">Transferase</keyword>
<accession>A0A1E7X569</accession>
<dbReference type="OrthoDB" id="9785398at2"/>
<protein>
    <submittedName>
        <fullName evidence="1">Carboxyvinyl-carboxyphosphonate phosphorylmutase</fullName>
        <ecNumber evidence="1">2.7.8.23</ecNumber>
    </submittedName>
</protein>
<proteinExistence type="predicted"/>
<sequence length="269" mass="27743">MNLVTTFKQLHDGSRLLHLPNAWDAGSARLFESLGAPAIATTSAGVAWAAGYADGGQMPVDVAIAVAANIARVLTVPLSVDFENGYDDDPQAVALSVLRLIDAGVAGINLEDGHDAPQVLAAKIAAIKELAAQEGRDIFINTRTDVYLKGQAPEGERVAEVLRRAALYQAAGADGLFVAGMVKPDEIAQVVAAVALPVNVMDWPGVPDAEALAQLGVRRLSAGSGIAQALWAAAAGMGGDFLATGNAGPLVAQAMPYAQLQGLYQQPAR</sequence>
<dbReference type="InterPro" id="IPR015813">
    <property type="entry name" value="Pyrv/PenolPyrv_kinase-like_dom"/>
</dbReference>
<comment type="caution">
    <text evidence="1">The sequence shown here is derived from an EMBL/GenBank/DDBJ whole genome shotgun (WGS) entry which is preliminary data.</text>
</comment>
<dbReference type="Pfam" id="PF13714">
    <property type="entry name" value="PEP_mutase"/>
    <property type="match status" value="1"/>
</dbReference>
<dbReference type="InterPro" id="IPR039556">
    <property type="entry name" value="ICL/PEPM"/>
</dbReference>
<dbReference type="Gene3D" id="3.20.20.60">
    <property type="entry name" value="Phosphoenolpyruvate-binding domains"/>
    <property type="match status" value="1"/>
</dbReference>
<dbReference type="CDD" id="cd00377">
    <property type="entry name" value="ICL_PEPM"/>
    <property type="match status" value="1"/>
</dbReference>
<dbReference type="InterPro" id="IPR040442">
    <property type="entry name" value="Pyrv_kinase-like_dom_sf"/>
</dbReference>
<dbReference type="Proteomes" id="UP000175989">
    <property type="component" value="Unassembled WGS sequence"/>
</dbReference>
<dbReference type="PATRIC" id="fig|762836.4.peg.1049"/>
<dbReference type="AlphaFoldDB" id="A0A1E7X569"/>
<dbReference type="EMBL" id="LROM01000055">
    <property type="protein sequence ID" value="OFA07834.1"/>
    <property type="molecule type" value="Genomic_DNA"/>
</dbReference>